<dbReference type="InterPro" id="IPR011545">
    <property type="entry name" value="DEAD/DEAH_box_helicase_dom"/>
</dbReference>
<protein>
    <recommendedName>
        <fullName evidence="1">RNA helicase</fullName>
        <ecNumber evidence="1">3.6.4.13</ecNumber>
    </recommendedName>
</protein>
<dbReference type="GeneID" id="30179254"/>
<keyword evidence="11" id="KW-1185">Reference proteome</keyword>
<evidence type="ECO:0000259" key="7">
    <source>
        <dbReference type="PROSITE" id="PS51192"/>
    </source>
</evidence>
<dbReference type="RefSeq" id="XP_019019966.1">
    <property type="nucleotide sequence ID" value="XM_019162567.1"/>
</dbReference>
<dbReference type="OrthoDB" id="196131at2759"/>
<evidence type="ECO:0000256" key="5">
    <source>
        <dbReference type="ARBA" id="ARBA00022840"/>
    </source>
</evidence>
<dbReference type="Gene3D" id="3.40.50.300">
    <property type="entry name" value="P-loop containing nucleotide triphosphate hydrolases"/>
    <property type="match status" value="2"/>
</dbReference>
<feature type="domain" description="DEAD-box RNA helicase Q" evidence="9">
    <location>
        <begin position="41"/>
        <end position="69"/>
    </location>
</feature>
<dbReference type="SMART" id="SM00490">
    <property type="entry name" value="HELICc"/>
    <property type="match status" value="1"/>
</dbReference>
<dbReference type="SUPFAM" id="SSF52540">
    <property type="entry name" value="P-loop containing nucleoside triphosphate hydrolases"/>
    <property type="match status" value="1"/>
</dbReference>
<name>A0A1E3NTH0_9ASCO</name>
<dbReference type="PROSITE" id="PS51192">
    <property type="entry name" value="HELICASE_ATP_BIND_1"/>
    <property type="match status" value="1"/>
</dbReference>
<dbReference type="GO" id="GO:0016787">
    <property type="term" value="F:hydrolase activity"/>
    <property type="evidence" value="ECO:0007669"/>
    <property type="project" value="UniProtKB-KW"/>
</dbReference>
<dbReference type="CDD" id="cd18787">
    <property type="entry name" value="SF2_C_DEAD"/>
    <property type="match status" value="1"/>
</dbReference>
<evidence type="ECO:0000259" key="9">
    <source>
        <dbReference type="PROSITE" id="PS51195"/>
    </source>
</evidence>
<dbReference type="InterPro" id="IPR014001">
    <property type="entry name" value="Helicase_ATP-bd"/>
</dbReference>
<sequence>MLTRSHWSTKPLNQMTNRDWRIFKEDFDITTKGNTSEQMLRYWNESAIPNKVISLIQNLKYLEPTPIQRATIPLGLVGRDVVGIAETGSGKTLAFLIPAISYVLNLPPVRPFESPYVLIIVPTRELAQQIESESQKFMNNLHFNVASIVGGHSYDENIEKLERGVEILIGTPGRLLDILEKKILDLNRCFFLIADEADRMVDMGFEKQVQSLLEQLPPGKENPFPLSEGQPKRTTMMFTATLPPSIEKLTSKYLVDPVTVTVGNTENAVESVIQDAIQVPNDDEKKMAALKNILFSNSRKYHPPIIIFVNYQKTCDTLSNFLTKLNFRPAIINGSRTQSQREEAISRMKSRDADILIATDVAARGIDIANVSLVINYQMSKSIAEYVHRIGRTGRAGNTGTAITLWNAETDCDVLFSLKSMIVSSKVSKCPSDLLRHEKAQQKQFKNIES</sequence>
<dbReference type="GO" id="GO:0000395">
    <property type="term" value="P:mRNA 5'-splice site recognition"/>
    <property type="evidence" value="ECO:0007669"/>
    <property type="project" value="EnsemblFungi"/>
</dbReference>
<dbReference type="SMART" id="SM00487">
    <property type="entry name" value="DEXDc"/>
    <property type="match status" value="1"/>
</dbReference>
<feature type="short sequence motif" description="Q motif" evidence="6">
    <location>
        <begin position="41"/>
        <end position="69"/>
    </location>
</feature>
<accession>A0A1E3NTH0</accession>
<evidence type="ECO:0000313" key="11">
    <source>
        <dbReference type="Proteomes" id="UP000094455"/>
    </source>
</evidence>
<feature type="domain" description="Helicase C-terminal" evidence="8">
    <location>
        <begin position="282"/>
        <end position="438"/>
    </location>
</feature>
<dbReference type="InterPro" id="IPR014014">
    <property type="entry name" value="RNA_helicase_DEAD_Q_motif"/>
</dbReference>
<proteinExistence type="predicted"/>
<evidence type="ECO:0000256" key="6">
    <source>
        <dbReference type="PROSITE-ProRule" id="PRU00552"/>
    </source>
</evidence>
<dbReference type="Pfam" id="PF00270">
    <property type="entry name" value="DEAD"/>
    <property type="match status" value="1"/>
</dbReference>
<dbReference type="InterPro" id="IPR001650">
    <property type="entry name" value="Helicase_C-like"/>
</dbReference>
<dbReference type="PROSITE" id="PS51195">
    <property type="entry name" value="Q_MOTIF"/>
    <property type="match status" value="1"/>
</dbReference>
<dbReference type="EMBL" id="KV454001">
    <property type="protein sequence ID" value="ODQ48853.1"/>
    <property type="molecule type" value="Genomic_DNA"/>
</dbReference>
<evidence type="ECO:0000256" key="3">
    <source>
        <dbReference type="ARBA" id="ARBA00022801"/>
    </source>
</evidence>
<feature type="domain" description="Helicase ATP-binding" evidence="7">
    <location>
        <begin position="72"/>
        <end position="260"/>
    </location>
</feature>
<dbReference type="GO" id="GO:0000384">
    <property type="term" value="F:first spliceosomal transesterification activity"/>
    <property type="evidence" value="ECO:0007669"/>
    <property type="project" value="EnsemblFungi"/>
</dbReference>
<reference evidence="10 11" key="1">
    <citation type="journal article" date="2016" name="Proc. Natl. Acad. Sci. U.S.A.">
        <title>Comparative genomics of biotechnologically important yeasts.</title>
        <authorList>
            <person name="Riley R."/>
            <person name="Haridas S."/>
            <person name="Wolfe K.H."/>
            <person name="Lopes M.R."/>
            <person name="Hittinger C.T."/>
            <person name="Goeker M."/>
            <person name="Salamov A.A."/>
            <person name="Wisecaver J.H."/>
            <person name="Long T.M."/>
            <person name="Calvey C.H."/>
            <person name="Aerts A.L."/>
            <person name="Barry K.W."/>
            <person name="Choi C."/>
            <person name="Clum A."/>
            <person name="Coughlan A.Y."/>
            <person name="Deshpande S."/>
            <person name="Douglass A.P."/>
            <person name="Hanson S.J."/>
            <person name="Klenk H.-P."/>
            <person name="LaButti K.M."/>
            <person name="Lapidus A."/>
            <person name="Lindquist E.A."/>
            <person name="Lipzen A.M."/>
            <person name="Meier-Kolthoff J.P."/>
            <person name="Ohm R.A."/>
            <person name="Otillar R.P."/>
            <person name="Pangilinan J.L."/>
            <person name="Peng Y."/>
            <person name="Rokas A."/>
            <person name="Rosa C.A."/>
            <person name="Scheuner C."/>
            <person name="Sibirny A.A."/>
            <person name="Slot J.C."/>
            <person name="Stielow J.B."/>
            <person name="Sun H."/>
            <person name="Kurtzman C.P."/>
            <person name="Blackwell M."/>
            <person name="Grigoriev I.V."/>
            <person name="Jeffries T.W."/>
        </authorList>
    </citation>
    <scope>NUCLEOTIDE SEQUENCE [LARGE SCALE GENOMIC DNA]</scope>
    <source>
        <strain evidence="10 11">NRRL Y-2026</strain>
    </source>
</reference>
<dbReference type="InterPro" id="IPR027417">
    <property type="entry name" value="P-loop_NTPase"/>
</dbReference>
<dbReference type="PROSITE" id="PS51194">
    <property type="entry name" value="HELICASE_CTER"/>
    <property type="match status" value="1"/>
</dbReference>
<dbReference type="Pfam" id="PF00271">
    <property type="entry name" value="Helicase_C"/>
    <property type="match status" value="1"/>
</dbReference>
<dbReference type="AlphaFoldDB" id="A0A1E3NTH0"/>
<keyword evidence="4" id="KW-0347">Helicase</keyword>
<gene>
    <name evidence="10" type="ORF">PICMEDRAFT_28966</name>
</gene>
<dbReference type="GO" id="GO:0003723">
    <property type="term" value="F:RNA binding"/>
    <property type="evidence" value="ECO:0007669"/>
    <property type="project" value="EnsemblFungi"/>
</dbReference>
<dbReference type="Proteomes" id="UP000094455">
    <property type="component" value="Unassembled WGS sequence"/>
</dbReference>
<organism evidence="10 11">
    <name type="scientific">Pichia membranifaciens NRRL Y-2026</name>
    <dbReference type="NCBI Taxonomy" id="763406"/>
    <lineage>
        <taxon>Eukaryota</taxon>
        <taxon>Fungi</taxon>
        <taxon>Dikarya</taxon>
        <taxon>Ascomycota</taxon>
        <taxon>Saccharomycotina</taxon>
        <taxon>Pichiomycetes</taxon>
        <taxon>Pichiales</taxon>
        <taxon>Pichiaceae</taxon>
        <taxon>Pichia</taxon>
    </lineage>
</organism>
<keyword evidence="5" id="KW-0067">ATP-binding</keyword>
<keyword evidence="3" id="KW-0378">Hydrolase</keyword>
<keyword evidence="2" id="KW-0547">Nucleotide-binding</keyword>
<evidence type="ECO:0000256" key="4">
    <source>
        <dbReference type="ARBA" id="ARBA00022806"/>
    </source>
</evidence>
<evidence type="ECO:0000259" key="8">
    <source>
        <dbReference type="PROSITE" id="PS51194"/>
    </source>
</evidence>
<evidence type="ECO:0000256" key="2">
    <source>
        <dbReference type="ARBA" id="ARBA00022741"/>
    </source>
</evidence>
<dbReference type="EC" id="3.6.4.13" evidence="1"/>
<dbReference type="STRING" id="763406.A0A1E3NTH0"/>
<dbReference type="GO" id="GO:0003724">
    <property type="term" value="F:RNA helicase activity"/>
    <property type="evidence" value="ECO:0007669"/>
    <property type="project" value="UniProtKB-EC"/>
</dbReference>
<dbReference type="PANTHER" id="PTHR47958">
    <property type="entry name" value="ATP-DEPENDENT RNA HELICASE DBP3"/>
    <property type="match status" value="1"/>
</dbReference>
<dbReference type="GO" id="GO:0005682">
    <property type="term" value="C:U5 snRNP"/>
    <property type="evidence" value="ECO:0007669"/>
    <property type="project" value="EnsemblFungi"/>
</dbReference>
<evidence type="ECO:0000256" key="1">
    <source>
        <dbReference type="ARBA" id="ARBA00012552"/>
    </source>
</evidence>
<dbReference type="GO" id="GO:0005524">
    <property type="term" value="F:ATP binding"/>
    <property type="evidence" value="ECO:0007669"/>
    <property type="project" value="UniProtKB-KW"/>
</dbReference>
<evidence type="ECO:0000313" key="10">
    <source>
        <dbReference type="EMBL" id="ODQ48853.1"/>
    </source>
</evidence>